<dbReference type="EMBL" id="JARBHA010000008">
    <property type="protein sequence ID" value="KAJ9693922.1"/>
    <property type="molecule type" value="Genomic_DNA"/>
</dbReference>
<reference evidence="7 8" key="1">
    <citation type="journal article" date="2023" name="BMC Biotechnol.">
        <title>Vitis rotundifolia cv Carlos genome sequencing.</title>
        <authorList>
            <person name="Huff M."/>
            <person name="Hulse-Kemp A."/>
            <person name="Scheffler B."/>
            <person name="Youngblood R."/>
            <person name="Simpson S."/>
            <person name="Babiker E."/>
            <person name="Staton M."/>
        </authorList>
    </citation>
    <scope>NUCLEOTIDE SEQUENCE [LARGE SCALE GENOMIC DNA]</scope>
    <source>
        <tissue evidence="7">Leaf</tissue>
    </source>
</reference>
<accession>A0AA39DTU3</accession>
<dbReference type="Gene3D" id="3.30.40.10">
    <property type="entry name" value="Zinc/RING finger domain, C3HC4 (zinc finger)"/>
    <property type="match status" value="1"/>
</dbReference>
<comment type="function">
    <text evidence="5">Functions as an E3 ubiquitin ligase.</text>
</comment>
<dbReference type="InterPro" id="IPR045185">
    <property type="entry name" value="PUB22/23/24-like"/>
</dbReference>
<dbReference type="GO" id="GO:0061630">
    <property type="term" value="F:ubiquitin protein ligase activity"/>
    <property type="evidence" value="ECO:0007669"/>
    <property type="project" value="UniProtKB-UniRule"/>
</dbReference>
<comment type="catalytic activity">
    <reaction evidence="1 5">
        <text>S-ubiquitinyl-[E2 ubiquitin-conjugating enzyme]-L-cysteine + [acceptor protein]-L-lysine = [E2 ubiquitin-conjugating enzyme]-L-cysteine + N(6)-ubiquitinyl-[acceptor protein]-L-lysine.</text>
        <dbReference type="EC" id="2.3.2.27"/>
    </reaction>
</comment>
<dbReference type="PANTHER" id="PTHR22849:SF24">
    <property type="entry name" value="E3 UBIQUITIN-PROTEIN LIGASE PUB24"/>
    <property type="match status" value="1"/>
</dbReference>
<dbReference type="InterPro" id="IPR003613">
    <property type="entry name" value="Ubox_domain"/>
</dbReference>
<dbReference type="CDD" id="cd16664">
    <property type="entry name" value="RING-Ubox_PUB"/>
    <property type="match status" value="1"/>
</dbReference>
<keyword evidence="4 5" id="KW-0833">Ubl conjugation pathway</keyword>
<dbReference type="EC" id="2.3.2.27" evidence="5"/>
<evidence type="ECO:0000256" key="3">
    <source>
        <dbReference type="ARBA" id="ARBA00022679"/>
    </source>
</evidence>
<feature type="domain" description="U-box" evidence="6">
    <location>
        <begin position="5"/>
        <end position="80"/>
    </location>
</feature>
<organism evidence="7 8">
    <name type="scientific">Vitis rotundifolia</name>
    <name type="common">Muscadine grape</name>
    <dbReference type="NCBI Taxonomy" id="103349"/>
    <lineage>
        <taxon>Eukaryota</taxon>
        <taxon>Viridiplantae</taxon>
        <taxon>Streptophyta</taxon>
        <taxon>Embryophyta</taxon>
        <taxon>Tracheophyta</taxon>
        <taxon>Spermatophyta</taxon>
        <taxon>Magnoliopsida</taxon>
        <taxon>eudicotyledons</taxon>
        <taxon>Gunneridae</taxon>
        <taxon>Pentapetalae</taxon>
        <taxon>rosids</taxon>
        <taxon>Vitales</taxon>
        <taxon>Vitaceae</taxon>
        <taxon>Viteae</taxon>
        <taxon>Vitis</taxon>
    </lineage>
</organism>
<proteinExistence type="predicted"/>
<evidence type="ECO:0000313" key="8">
    <source>
        <dbReference type="Proteomes" id="UP001168098"/>
    </source>
</evidence>
<dbReference type="SMART" id="SM00504">
    <property type="entry name" value="Ubox"/>
    <property type="match status" value="1"/>
</dbReference>
<dbReference type="InterPro" id="IPR013083">
    <property type="entry name" value="Znf_RING/FYVE/PHD"/>
</dbReference>
<evidence type="ECO:0000256" key="1">
    <source>
        <dbReference type="ARBA" id="ARBA00000900"/>
    </source>
</evidence>
<dbReference type="PROSITE" id="PS51698">
    <property type="entry name" value="U_BOX"/>
    <property type="match status" value="1"/>
</dbReference>
<comment type="pathway">
    <text evidence="2 5">Protein modification; protein ubiquitination.</text>
</comment>
<gene>
    <name evidence="7" type="ORF">PVL29_009750</name>
</gene>
<dbReference type="InterPro" id="IPR058678">
    <property type="entry name" value="ARM_PUB"/>
</dbReference>
<protein>
    <recommendedName>
        <fullName evidence="5 6">U-box domain-containing protein</fullName>
        <ecNumber evidence="5">2.3.2.27</ecNumber>
    </recommendedName>
    <alternativeName>
        <fullName evidence="5">RING-type E3 ubiquitin transferase PUB</fullName>
    </alternativeName>
</protein>
<dbReference type="InterPro" id="IPR016024">
    <property type="entry name" value="ARM-type_fold"/>
</dbReference>
<evidence type="ECO:0000256" key="2">
    <source>
        <dbReference type="ARBA" id="ARBA00004906"/>
    </source>
</evidence>
<dbReference type="InterPro" id="IPR045210">
    <property type="entry name" value="RING-Ubox_PUB"/>
</dbReference>
<dbReference type="GO" id="GO:0016567">
    <property type="term" value="P:protein ubiquitination"/>
    <property type="evidence" value="ECO:0007669"/>
    <property type="project" value="UniProtKB-UniRule"/>
</dbReference>
<dbReference type="PANTHER" id="PTHR22849">
    <property type="entry name" value="WDSAM1 PROTEIN"/>
    <property type="match status" value="1"/>
</dbReference>
<dbReference type="Proteomes" id="UP001168098">
    <property type="component" value="Unassembled WGS sequence"/>
</dbReference>
<comment type="caution">
    <text evidence="7">The sequence shown here is derived from an EMBL/GenBank/DDBJ whole genome shotgun (WGS) entry which is preliminary data.</text>
</comment>
<evidence type="ECO:0000313" key="7">
    <source>
        <dbReference type="EMBL" id="KAJ9693922.1"/>
    </source>
</evidence>
<evidence type="ECO:0000256" key="5">
    <source>
        <dbReference type="RuleBase" id="RU369093"/>
    </source>
</evidence>
<evidence type="ECO:0000256" key="4">
    <source>
        <dbReference type="ARBA" id="ARBA00022786"/>
    </source>
</evidence>
<keyword evidence="8" id="KW-1185">Reference proteome</keyword>
<name>A0AA39DTU3_VITRO</name>
<dbReference type="FunFam" id="3.30.40.10:FF:000442">
    <property type="entry name" value="RING-type E3 ubiquitin transferase"/>
    <property type="match status" value="1"/>
</dbReference>
<sequence length="406" mass="45723">MDDVEVPEYFICPISLQIMRDPVTAITGITYDRESIENWLFKGNNTCPVTKQPLPPDSDLTPNHTLRRLIQSWCTENASNGVVRIPTPKAPLTKSHVVKLVKELWVPQLQLKTLRKLELLAMENERNRRYMVEAGVVKSMSSFLVACFNKQQTVGLEEALSILYLIRVNPTSETRLLPIENDRIMETFTWILQCKMDGHSSIKAHALLVLKVMVKTASSNQLERLKPEFLSSVVGVLREGISHQGINAALHILLDTCPWGRNRMSMIESGAIHDVIEIELGMPERRTTELILGILFHLCSCADGRSQFLSHSGAIAVVSNRMLNVSIAADDRAVLILSLISKYCGTCVVLEEMISVRAVSKLCVVLQADYAHYLKEKAREILRSHYNFWKNSPCFTSSPLSKIQLI</sequence>
<dbReference type="Gene3D" id="1.25.10.10">
    <property type="entry name" value="Leucine-rich Repeat Variant"/>
    <property type="match status" value="1"/>
</dbReference>
<evidence type="ECO:0000259" key="6">
    <source>
        <dbReference type="PROSITE" id="PS51698"/>
    </source>
</evidence>
<dbReference type="Pfam" id="PF25598">
    <property type="entry name" value="ARM_PUB"/>
    <property type="match status" value="1"/>
</dbReference>
<dbReference type="SUPFAM" id="SSF48371">
    <property type="entry name" value="ARM repeat"/>
    <property type="match status" value="1"/>
</dbReference>
<keyword evidence="3 5" id="KW-0808">Transferase</keyword>
<dbReference type="InterPro" id="IPR011989">
    <property type="entry name" value="ARM-like"/>
</dbReference>
<dbReference type="AlphaFoldDB" id="A0AA39DTU3"/>
<dbReference type="SUPFAM" id="SSF57850">
    <property type="entry name" value="RING/U-box"/>
    <property type="match status" value="1"/>
</dbReference>
<dbReference type="Pfam" id="PF04564">
    <property type="entry name" value="U-box"/>
    <property type="match status" value="1"/>
</dbReference>